<dbReference type="EMBL" id="BRXS01000003">
    <property type="protein sequence ID" value="GLC25424.1"/>
    <property type="molecule type" value="Genomic_DNA"/>
</dbReference>
<comment type="similarity">
    <text evidence="8">Belongs to the MGMT family.</text>
</comment>
<evidence type="ECO:0000256" key="2">
    <source>
        <dbReference type="ARBA" id="ARBA00022490"/>
    </source>
</evidence>
<dbReference type="GO" id="GO:0003908">
    <property type="term" value="F:methylated-DNA-[protein]-cysteine S-methyltransferase activity"/>
    <property type="evidence" value="ECO:0007669"/>
    <property type="project" value="UniProtKB-UniRule"/>
</dbReference>
<keyword evidence="6 8" id="KW-0234">DNA repair</keyword>
<dbReference type="Gene3D" id="1.10.10.10">
    <property type="entry name" value="Winged helix-like DNA-binding domain superfamily/Winged helix DNA-binding domain"/>
    <property type="match status" value="1"/>
</dbReference>
<dbReference type="InterPro" id="IPR008332">
    <property type="entry name" value="MethylG_MeTrfase_N"/>
</dbReference>
<dbReference type="PROSITE" id="PS00374">
    <property type="entry name" value="MGMT"/>
    <property type="match status" value="1"/>
</dbReference>
<keyword evidence="12" id="KW-1185">Reference proteome</keyword>
<dbReference type="RefSeq" id="WP_284349879.1">
    <property type="nucleotide sequence ID" value="NZ_BRXS01000003.1"/>
</dbReference>
<dbReference type="SUPFAM" id="SSF53155">
    <property type="entry name" value="Methylated DNA-protein cysteine methyltransferase domain"/>
    <property type="match status" value="1"/>
</dbReference>
<dbReference type="PANTHER" id="PTHR10815:SF5">
    <property type="entry name" value="METHYLATED-DNA--PROTEIN-CYSTEINE METHYLTRANSFERASE"/>
    <property type="match status" value="1"/>
</dbReference>
<dbReference type="NCBIfam" id="TIGR00589">
    <property type="entry name" value="ogt"/>
    <property type="match status" value="1"/>
</dbReference>
<keyword evidence="5 8" id="KW-0227">DNA damage</keyword>
<evidence type="ECO:0000256" key="7">
    <source>
        <dbReference type="ARBA" id="ARBA00049348"/>
    </source>
</evidence>
<keyword evidence="3 8" id="KW-0489">Methyltransferase</keyword>
<feature type="active site" description="Nucleophile; methyl group acceptor" evidence="8">
    <location>
        <position position="129"/>
    </location>
</feature>
<dbReference type="GO" id="GO:0006307">
    <property type="term" value="P:DNA alkylation repair"/>
    <property type="evidence" value="ECO:0007669"/>
    <property type="project" value="UniProtKB-UniRule"/>
</dbReference>
<dbReference type="EC" id="2.1.1.63" evidence="8"/>
<comment type="subcellular location">
    <subcellularLocation>
        <location evidence="8">Cytoplasm</location>
    </subcellularLocation>
</comment>
<name>A0AA37VEM4_9BACT</name>
<evidence type="ECO:0000313" key="11">
    <source>
        <dbReference type="EMBL" id="GLC25424.1"/>
    </source>
</evidence>
<dbReference type="AlphaFoldDB" id="A0AA37VEM4"/>
<evidence type="ECO:0000256" key="8">
    <source>
        <dbReference type="HAMAP-Rule" id="MF_00772"/>
    </source>
</evidence>
<dbReference type="InterPro" id="IPR036631">
    <property type="entry name" value="MGMT_N_sf"/>
</dbReference>
<keyword evidence="2 8" id="KW-0963">Cytoplasm</keyword>
<dbReference type="SUPFAM" id="SSF46767">
    <property type="entry name" value="Methylated DNA-protein cysteine methyltransferase, C-terminal domain"/>
    <property type="match status" value="1"/>
</dbReference>
<comment type="catalytic activity">
    <reaction evidence="1 8">
        <text>a 4-O-methyl-thymidine in DNA + L-cysteinyl-[protein] = a thymidine in DNA + S-methyl-L-cysteinyl-[protein]</text>
        <dbReference type="Rhea" id="RHEA:53428"/>
        <dbReference type="Rhea" id="RHEA-COMP:10131"/>
        <dbReference type="Rhea" id="RHEA-COMP:10132"/>
        <dbReference type="Rhea" id="RHEA-COMP:13555"/>
        <dbReference type="Rhea" id="RHEA-COMP:13556"/>
        <dbReference type="ChEBI" id="CHEBI:29950"/>
        <dbReference type="ChEBI" id="CHEBI:82612"/>
        <dbReference type="ChEBI" id="CHEBI:137386"/>
        <dbReference type="ChEBI" id="CHEBI:137387"/>
        <dbReference type="EC" id="2.1.1.63"/>
    </reaction>
</comment>
<comment type="catalytic activity">
    <reaction evidence="7 8">
        <text>a 6-O-methyl-2'-deoxyguanosine in DNA + L-cysteinyl-[protein] = S-methyl-L-cysteinyl-[protein] + a 2'-deoxyguanosine in DNA</text>
        <dbReference type="Rhea" id="RHEA:24000"/>
        <dbReference type="Rhea" id="RHEA-COMP:10131"/>
        <dbReference type="Rhea" id="RHEA-COMP:10132"/>
        <dbReference type="Rhea" id="RHEA-COMP:11367"/>
        <dbReference type="Rhea" id="RHEA-COMP:11368"/>
        <dbReference type="ChEBI" id="CHEBI:29950"/>
        <dbReference type="ChEBI" id="CHEBI:82612"/>
        <dbReference type="ChEBI" id="CHEBI:85445"/>
        <dbReference type="ChEBI" id="CHEBI:85448"/>
        <dbReference type="EC" id="2.1.1.63"/>
    </reaction>
</comment>
<dbReference type="Pfam" id="PF02870">
    <property type="entry name" value="Methyltransf_1N"/>
    <property type="match status" value="1"/>
</dbReference>
<reference evidence="11" key="1">
    <citation type="submission" date="2022-08" db="EMBL/GenBank/DDBJ databases">
        <title>Draft genome sequencing of Roseisolibacter agri AW1220.</title>
        <authorList>
            <person name="Tobiishi Y."/>
            <person name="Tonouchi A."/>
        </authorList>
    </citation>
    <scope>NUCLEOTIDE SEQUENCE</scope>
    <source>
        <strain evidence="11">AW1220</strain>
    </source>
</reference>
<evidence type="ECO:0000256" key="4">
    <source>
        <dbReference type="ARBA" id="ARBA00022679"/>
    </source>
</evidence>
<dbReference type="FunFam" id="1.10.10.10:FF:000337">
    <property type="entry name" value="Methylated-DNA--protein-cysteine methyltransferase"/>
    <property type="match status" value="1"/>
</dbReference>
<dbReference type="CDD" id="cd06445">
    <property type="entry name" value="ATase"/>
    <property type="match status" value="1"/>
</dbReference>
<dbReference type="Pfam" id="PF01035">
    <property type="entry name" value="DNA_binding_1"/>
    <property type="match status" value="1"/>
</dbReference>
<comment type="miscellaneous">
    <text evidence="8">This enzyme catalyzes only one turnover and therefore is not strictly catalytic. According to one definition, an enzyme is a biocatalyst that acts repeatedly and over many reaction cycles.</text>
</comment>
<dbReference type="Gene3D" id="3.30.160.70">
    <property type="entry name" value="Methylated DNA-protein cysteine methyltransferase domain"/>
    <property type="match status" value="1"/>
</dbReference>
<evidence type="ECO:0000313" key="12">
    <source>
        <dbReference type="Proteomes" id="UP001161325"/>
    </source>
</evidence>
<sequence length="175" mass="18389">MPTRYTWLDTPLGPILLTAEGDALTRVAMGAAPSAVHASWERVSSGPGVLAEACAQLGDYFAGARTTFDLPMAPVGTPFQQRVWAALREIPFGETTTYLAIARTLGDPNATRAVGAANGRNPLGIVVPCHRIVGADGSLTGYAGGLDRKRWLLRHEDAVRNRADGGFGGFALSLG</sequence>
<evidence type="ECO:0000259" key="10">
    <source>
        <dbReference type="Pfam" id="PF02870"/>
    </source>
</evidence>
<comment type="caution">
    <text evidence="11">The sequence shown here is derived from an EMBL/GenBank/DDBJ whole genome shotgun (WGS) entry which is preliminary data.</text>
</comment>
<evidence type="ECO:0000256" key="3">
    <source>
        <dbReference type="ARBA" id="ARBA00022603"/>
    </source>
</evidence>
<evidence type="ECO:0000256" key="1">
    <source>
        <dbReference type="ARBA" id="ARBA00001286"/>
    </source>
</evidence>
<feature type="domain" description="Methylated-DNA-[protein]-cysteine S-methyltransferase DNA binding" evidence="9">
    <location>
        <begin position="78"/>
        <end position="157"/>
    </location>
</feature>
<dbReference type="InterPro" id="IPR014048">
    <property type="entry name" value="MethylDNA_cys_MeTrfase_DNA-bd"/>
</dbReference>
<protein>
    <recommendedName>
        <fullName evidence="8">Methylated-DNA--protein-cysteine methyltransferase</fullName>
        <ecNumber evidence="8">2.1.1.63</ecNumber>
    </recommendedName>
    <alternativeName>
        <fullName evidence="8">6-O-methylguanine-DNA methyltransferase</fullName>
        <shortName evidence="8">MGMT</shortName>
    </alternativeName>
    <alternativeName>
        <fullName evidence="8">O-6-methylguanine-DNA-alkyltransferase</fullName>
    </alternativeName>
</protein>
<dbReference type="HAMAP" id="MF_00772">
    <property type="entry name" value="OGT"/>
    <property type="match status" value="1"/>
</dbReference>
<evidence type="ECO:0000256" key="5">
    <source>
        <dbReference type="ARBA" id="ARBA00022763"/>
    </source>
</evidence>
<evidence type="ECO:0000259" key="9">
    <source>
        <dbReference type="Pfam" id="PF01035"/>
    </source>
</evidence>
<gene>
    <name evidence="11" type="primary">ogt</name>
    <name evidence="11" type="ORF">rosag_19370</name>
</gene>
<dbReference type="InterPro" id="IPR036388">
    <property type="entry name" value="WH-like_DNA-bd_sf"/>
</dbReference>
<accession>A0AA37VEM4</accession>
<proteinExistence type="inferred from homology"/>
<dbReference type="GO" id="GO:0005737">
    <property type="term" value="C:cytoplasm"/>
    <property type="evidence" value="ECO:0007669"/>
    <property type="project" value="UniProtKB-SubCell"/>
</dbReference>
<organism evidence="11 12">
    <name type="scientific">Roseisolibacter agri</name>
    <dbReference type="NCBI Taxonomy" id="2014610"/>
    <lineage>
        <taxon>Bacteria</taxon>
        <taxon>Pseudomonadati</taxon>
        <taxon>Gemmatimonadota</taxon>
        <taxon>Gemmatimonadia</taxon>
        <taxon>Gemmatimonadales</taxon>
        <taxon>Gemmatimonadaceae</taxon>
        <taxon>Roseisolibacter</taxon>
    </lineage>
</organism>
<dbReference type="Proteomes" id="UP001161325">
    <property type="component" value="Unassembled WGS sequence"/>
</dbReference>
<keyword evidence="4 8" id="KW-0808">Transferase</keyword>
<dbReference type="PANTHER" id="PTHR10815">
    <property type="entry name" value="METHYLATED-DNA--PROTEIN-CYSTEINE METHYLTRANSFERASE"/>
    <property type="match status" value="1"/>
</dbReference>
<dbReference type="GO" id="GO:0032259">
    <property type="term" value="P:methylation"/>
    <property type="evidence" value="ECO:0007669"/>
    <property type="project" value="UniProtKB-KW"/>
</dbReference>
<feature type="domain" description="Methylguanine DNA methyltransferase ribonuclease-like" evidence="10">
    <location>
        <begin position="4"/>
        <end position="73"/>
    </location>
</feature>
<dbReference type="InterPro" id="IPR001497">
    <property type="entry name" value="MethylDNA_cys_MeTrfase_AS"/>
</dbReference>
<evidence type="ECO:0000256" key="6">
    <source>
        <dbReference type="ARBA" id="ARBA00023204"/>
    </source>
</evidence>
<comment type="function">
    <text evidence="8">Involved in the cellular defense against the biological effects of O6-methylguanine (O6-MeG) and O4-methylthymine (O4-MeT) in DNA. Repairs the methylated nucleobase in DNA by stoichiometrically transferring the methyl group to a cysteine residue in the enzyme. This is a suicide reaction: the enzyme is irreversibly inactivated.</text>
</comment>
<dbReference type="InterPro" id="IPR023546">
    <property type="entry name" value="MGMT"/>
</dbReference>
<dbReference type="InterPro" id="IPR036217">
    <property type="entry name" value="MethylDNA_cys_MeTrfase_DNAb"/>
</dbReference>